<accession>A0A521BS26</accession>
<dbReference type="OrthoDB" id="1114838at2"/>
<dbReference type="Gene3D" id="3.90.550.10">
    <property type="entry name" value="Spore Coat Polysaccharide Biosynthesis Protein SpsA, Chain A"/>
    <property type="match status" value="1"/>
</dbReference>
<gene>
    <name evidence="2" type="ORF">SAMN06265379_10235</name>
</gene>
<evidence type="ECO:0000259" key="1">
    <source>
        <dbReference type="Pfam" id="PF00535"/>
    </source>
</evidence>
<dbReference type="PANTHER" id="PTHR22916">
    <property type="entry name" value="GLYCOSYLTRANSFERASE"/>
    <property type="match status" value="1"/>
</dbReference>
<organism evidence="2 3">
    <name type="scientific">Saccharicrinis carchari</name>
    <dbReference type="NCBI Taxonomy" id="1168039"/>
    <lineage>
        <taxon>Bacteria</taxon>
        <taxon>Pseudomonadati</taxon>
        <taxon>Bacteroidota</taxon>
        <taxon>Bacteroidia</taxon>
        <taxon>Marinilabiliales</taxon>
        <taxon>Marinilabiliaceae</taxon>
        <taxon>Saccharicrinis</taxon>
    </lineage>
</organism>
<keyword evidence="3" id="KW-1185">Reference proteome</keyword>
<dbReference type="InterPro" id="IPR001173">
    <property type="entry name" value="Glyco_trans_2-like"/>
</dbReference>
<dbReference type="RefSeq" id="WP_142532358.1">
    <property type="nucleotide sequence ID" value="NZ_FXTB01000002.1"/>
</dbReference>
<proteinExistence type="predicted"/>
<dbReference type="PANTHER" id="PTHR22916:SF3">
    <property type="entry name" value="UDP-GLCNAC:BETAGAL BETA-1,3-N-ACETYLGLUCOSAMINYLTRANSFERASE-LIKE PROTEIN 1"/>
    <property type="match status" value="1"/>
</dbReference>
<evidence type="ECO:0000313" key="3">
    <source>
        <dbReference type="Proteomes" id="UP000319040"/>
    </source>
</evidence>
<dbReference type="InterPro" id="IPR029044">
    <property type="entry name" value="Nucleotide-diphossugar_trans"/>
</dbReference>
<dbReference type="Pfam" id="PF00535">
    <property type="entry name" value="Glycos_transf_2"/>
    <property type="match status" value="1"/>
</dbReference>
<reference evidence="2 3" key="1">
    <citation type="submission" date="2017-05" db="EMBL/GenBank/DDBJ databases">
        <authorList>
            <person name="Varghese N."/>
            <person name="Submissions S."/>
        </authorList>
    </citation>
    <scope>NUCLEOTIDE SEQUENCE [LARGE SCALE GENOMIC DNA]</scope>
    <source>
        <strain evidence="2 3">DSM 27040</strain>
    </source>
</reference>
<dbReference type="GO" id="GO:0016758">
    <property type="term" value="F:hexosyltransferase activity"/>
    <property type="evidence" value="ECO:0007669"/>
    <property type="project" value="UniProtKB-ARBA"/>
</dbReference>
<dbReference type="Proteomes" id="UP000319040">
    <property type="component" value="Unassembled WGS sequence"/>
</dbReference>
<sequence>MLVSVVVVTYNSSAFVVETLDSIANQSWGEIELIITDDCSLDDTVSICKKWLTRNGHVFTRTEMVEADKNTGVPANVNRGLAKVTGQWACFPAGDDSLKPDCIKLNMEWIASNPEVKVLLSKVDVFQDVFCNDNFLNRIPGKPFSPKSIMAPSRNVESQYRMLLVSDRIHYTPSLFIHTQTLRSVGGFDEEYTLLEDYPLWLNLTKNGIRLHFMDKATVNYRKHKKAINNNEKKNLINPNFFKNESFRRAYTYPNLPLDVRWSQRYIWFVSNLFKLRLFRANTNFNSSLHYILITYLNPFKYYITIKKSLFPQLKKREFYEE</sequence>
<dbReference type="SUPFAM" id="SSF53448">
    <property type="entry name" value="Nucleotide-diphospho-sugar transferases"/>
    <property type="match status" value="1"/>
</dbReference>
<dbReference type="EMBL" id="FXTB01000002">
    <property type="protein sequence ID" value="SMO49968.1"/>
    <property type="molecule type" value="Genomic_DNA"/>
</dbReference>
<keyword evidence="2" id="KW-0808">Transferase</keyword>
<dbReference type="AlphaFoldDB" id="A0A521BS26"/>
<evidence type="ECO:0000313" key="2">
    <source>
        <dbReference type="EMBL" id="SMO49968.1"/>
    </source>
</evidence>
<protein>
    <submittedName>
        <fullName evidence="2">Alpha-1,3-rhamnosyltransferase</fullName>
    </submittedName>
</protein>
<name>A0A521BS26_SACCC</name>
<feature type="domain" description="Glycosyltransferase 2-like" evidence="1">
    <location>
        <begin position="4"/>
        <end position="127"/>
    </location>
</feature>